<protein>
    <recommendedName>
        <fullName evidence="2">Aminotransferase-like plant mobile domain-containing protein</fullName>
    </recommendedName>
</protein>
<dbReference type="AlphaFoldDB" id="A0A0A9FHK1"/>
<dbReference type="EMBL" id="GBRH01185381">
    <property type="protein sequence ID" value="JAE12515.1"/>
    <property type="molecule type" value="Transcribed_RNA"/>
</dbReference>
<organism evidence="1">
    <name type="scientific">Arundo donax</name>
    <name type="common">Giant reed</name>
    <name type="synonym">Donax arundinaceus</name>
    <dbReference type="NCBI Taxonomy" id="35708"/>
    <lineage>
        <taxon>Eukaryota</taxon>
        <taxon>Viridiplantae</taxon>
        <taxon>Streptophyta</taxon>
        <taxon>Embryophyta</taxon>
        <taxon>Tracheophyta</taxon>
        <taxon>Spermatophyta</taxon>
        <taxon>Magnoliopsida</taxon>
        <taxon>Liliopsida</taxon>
        <taxon>Poales</taxon>
        <taxon>Poaceae</taxon>
        <taxon>PACMAD clade</taxon>
        <taxon>Arundinoideae</taxon>
        <taxon>Arundineae</taxon>
        <taxon>Arundo</taxon>
    </lineage>
</organism>
<dbReference type="PANTHER" id="PTHR34835:SF82">
    <property type="entry name" value="OS01G0826651 PROTEIN"/>
    <property type="match status" value="1"/>
</dbReference>
<reference evidence="1" key="1">
    <citation type="submission" date="2014-09" db="EMBL/GenBank/DDBJ databases">
        <authorList>
            <person name="Magalhaes I.L.F."/>
            <person name="Oliveira U."/>
            <person name="Santos F.R."/>
            <person name="Vidigal T.H.D.A."/>
            <person name="Brescovit A.D."/>
            <person name="Santos A.J."/>
        </authorList>
    </citation>
    <scope>NUCLEOTIDE SEQUENCE</scope>
    <source>
        <tissue evidence="1">Shoot tissue taken approximately 20 cm above the soil surface</tissue>
    </source>
</reference>
<proteinExistence type="predicted"/>
<reference evidence="1" key="2">
    <citation type="journal article" date="2015" name="Data Brief">
        <title>Shoot transcriptome of the giant reed, Arundo donax.</title>
        <authorList>
            <person name="Barrero R.A."/>
            <person name="Guerrero F.D."/>
            <person name="Moolhuijzen P."/>
            <person name="Goolsby J.A."/>
            <person name="Tidwell J."/>
            <person name="Bellgard S.E."/>
            <person name="Bellgard M.I."/>
        </authorList>
    </citation>
    <scope>NUCLEOTIDE SEQUENCE</scope>
    <source>
        <tissue evidence="1">Shoot tissue taken approximately 20 cm above the soil surface</tissue>
    </source>
</reference>
<dbReference type="PANTHER" id="PTHR34835">
    <property type="entry name" value="OS07G0283600 PROTEIN-RELATED"/>
    <property type="match status" value="1"/>
</dbReference>
<evidence type="ECO:0008006" key="2">
    <source>
        <dbReference type="Google" id="ProtNLM"/>
    </source>
</evidence>
<sequence>MAAAALLTKEQRTIVSDIGFSSILELSCSNVSCSLVHWLLDRFDPSTKTLKLENGFCFTINAKCVKKILGIPDGPRKIKCKGTLESLMFMRERIASIGRTPSVEELFGMINPELVEAPFARVFMLLALSSFLCPSSRGVCSSRYYPALINVCSIKDLDWCSFVLDWLATYVKKFKDSDRQRMCSTSVGCAIILVVYFEPSNICKYICIYLHNF</sequence>
<name>A0A0A9FHK1_ARUDO</name>
<evidence type="ECO:0000313" key="1">
    <source>
        <dbReference type="EMBL" id="JAE12515.1"/>
    </source>
</evidence>
<accession>A0A0A9FHK1</accession>